<dbReference type="InterPro" id="IPR036291">
    <property type="entry name" value="NAD(P)-bd_dom_sf"/>
</dbReference>
<evidence type="ECO:0000259" key="3">
    <source>
        <dbReference type="PROSITE" id="PS51201"/>
    </source>
</evidence>
<evidence type="ECO:0000256" key="1">
    <source>
        <dbReference type="ARBA" id="ARBA00004651"/>
    </source>
</evidence>
<evidence type="ECO:0000256" key="2">
    <source>
        <dbReference type="SAM" id="Phobius"/>
    </source>
</evidence>
<keyword evidence="2" id="KW-0812">Transmembrane</keyword>
<dbReference type="eggNOG" id="arCOG01958">
    <property type="taxonomic scope" value="Archaea"/>
</dbReference>
<dbReference type="InterPro" id="IPR050721">
    <property type="entry name" value="Trk_Ktr_HKT_K-transport"/>
</dbReference>
<dbReference type="PROSITE" id="PS51201">
    <property type="entry name" value="RCK_N"/>
    <property type="match status" value="1"/>
</dbReference>
<name>A8MDG4_CALMQ</name>
<keyword evidence="2" id="KW-1133">Transmembrane helix</keyword>
<proteinExistence type="predicted"/>
<feature type="domain" description="RCK N-terminal" evidence="3">
    <location>
        <begin position="124"/>
        <end position="249"/>
    </location>
</feature>
<dbReference type="HOGENOM" id="CLU_050982_1_2_2"/>
<sequence>MPIIQLNVYRLMRRIRRVLRSLVVYVILMFMAVLFIGALGIYLVEHGHNPGIRNFFDAIWFVMETITTVGYGDIVPQTTVGRVLDMVIMPIGIAVISILTASIATLLTERAMEKMGGMKSSSKGNHVVILGEPERAINLIKALIKLMDESGKFIDIVYVSEFEKPPNLPKDVEFIKGNPTLKDTLIRANVDKASSLIILPQGDSASADARTLMEVVVARSINPSLYIVAELLNEGNAEYVLKAGADEAIAVGSLTTIAMANEIIYRGSLKAIMRLLRGNSEILVINSSKYTGLSFKDALIRVREDESGILIGVLRNNEVLISPSDELIIKPGDELIIIKSMNIK</sequence>
<dbReference type="GO" id="GO:0006813">
    <property type="term" value="P:potassium ion transport"/>
    <property type="evidence" value="ECO:0007669"/>
    <property type="project" value="InterPro"/>
</dbReference>
<dbReference type="GO" id="GO:0005886">
    <property type="term" value="C:plasma membrane"/>
    <property type="evidence" value="ECO:0007669"/>
    <property type="project" value="UniProtKB-SubCell"/>
</dbReference>
<gene>
    <name evidence="4" type="ordered locus">Cmaq_0989</name>
</gene>
<dbReference type="KEGG" id="cma:Cmaq_0989"/>
<dbReference type="GeneID" id="5709384"/>
<dbReference type="EMBL" id="CP000852">
    <property type="protein sequence ID" value="ABW01820.1"/>
    <property type="molecule type" value="Genomic_DNA"/>
</dbReference>
<dbReference type="SUPFAM" id="SSF51735">
    <property type="entry name" value="NAD(P)-binding Rossmann-fold domains"/>
    <property type="match status" value="1"/>
</dbReference>
<dbReference type="GO" id="GO:0008324">
    <property type="term" value="F:monoatomic cation transmembrane transporter activity"/>
    <property type="evidence" value="ECO:0007669"/>
    <property type="project" value="InterPro"/>
</dbReference>
<dbReference type="InterPro" id="IPR013099">
    <property type="entry name" value="K_chnl_dom"/>
</dbReference>
<dbReference type="Pfam" id="PF07885">
    <property type="entry name" value="Ion_trans_2"/>
    <property type="match status" value="1"/>
</dbReference>
<dbReference type="InterPro" id="IPR006037">
    <property type="entry name" value="RCK_C"/>
</dbReference>
<reference evidence="4 5" key="1">
    <citation type="submission" date="2007-10" db="EMBL/GenBank/DDBJ databases">
        <title>Complete sequence of Caldivirga maquilingensis IC-167.</title>
        <authorList>
            <consortium name="US DOE Joint Genome Institute"/>
            <person name="Copeland A."/>
            <person name="Lucas S."/>
            <person name="Lapidus A."/>
            <person name="Barry K."/>
            <person name="Glavina del Rio T."/>
            <person name="Dalin E."/>
            <person name="Tice H."/>
            <person name="Pitluck S."/>
            <person name="Saunders E."/>
            <person name="Brettin T."/>
            <person name="Bruce D."/>
            <person name="Detter J.C."/>
            <person name="Han C."/>
            <person name="Schmutz J."/>
            <person name="Larimer F."/>
            <person name="Land M."/>
            <person name="Hauser L."/>
            <person name="Kyrpides N."/>
            <person name="Ivanova N."/>
            <person name="Biddle J.F."/>
            <person name="Zhang Z."/>
            <person name="Fitz-Gibbon S.T."/>
            <person name="Lowe T.M."/>
            <person name="Saltikov C."/>
            <person name="House C.H."/>
            <person name="Richardson P."/>
        </authorList>
    </citation>
    <scope>NUCLEOTIDE SEQUENCE [LARGE SCALE GENOMIC DNA]</scope>
    <source>
        <strain evidence="5">ATCC 700844 / DSM 13496 / JCM 10307 / IC-167</strain>
    </source>
</reference>
<dbReference type="STRING" id="397948.Cmaq_0989"/>
<keyword evidence="5" id="KW-1185">Reference proteome</keyword>
<dbReference type="OrthoDB" id="43518at2157"/>
<dbReference type="Proteomes" id="UP000001137">
    <property type="component" value="Chromosome"/>
</dbReference>
<dbReference type="SUPFAM" id="SSF81324">
    <property type="entry name" value="Voltage-gated potassium channels"/>
    <property type="match status" value="1"/>
</dbReference>
<dbReference type="RefSeq" id="WP_012186039.1">
    <property type="nucleotide sequence ID" value="NC_009954.1"/>
</dbReference>
<dbReference type="PANTHER" id="PTHR43833">
    <property type="entry name" value="POTASSIUM CHANNEL PROTEIN 2-RELATED-RELATED"/>
    <property type="match status" value="1"/>
</dbReference>
<dbReference type="PANTHER" id="PTHR43833:SF9">
    <property type="entry name" value="POTASSIUM CHANNEL PROTEIN YUGO-RELATED"/>
    <property type="match status" value="1"/>
</dbReference>
<feature type="transmembrane region" description="Helical" evidence="2">
    <location>
        <begin position="87"/>
        <end position="108"/>
    </location>
</feature>
<dbReference type="InterPro" id="IPR003148">
    <property type="entry name" value="RCK_N"/>
</dbReference>
<dbReference type="Gene3D" id="3.40.50.720">
    <property type="entry name" value="NAD(P)-binding Rossmann-like Domain"/>
    <property type="match status" value="1"/>
</dbReference>
<evidence type="ECO:0000313" key="5">
    <source>
        <dbReference type="Proteomes" id="UP000001137"/>
    </source>
</evidence>
<organism evidence="4 5">
    <name type="scientific">Caldivirga maquilingensis (strain ATCC 700844 / DSM 13496 / JCM 10307 / IC-167)</name>
    <dbReference type="NCBI Taxonomy" id="397948"/>
    <lineage>
        <taxon>Archaea</taxon>
        <taxon>Thermoproteota</taxon>
        <taxon>Thermoprotei</taxon>
        <taxon>Thermoproteales</taxon>
        <taxon>Thermoproteaceae</taxon>
        <taxon>Caldivirga</taxon>
    </lineage>
</organism>
<dbReference type="Pfam" id="PF02080">
    <property type="entry name" value="TrkA_C"/>
    <property type="match status" value="1"/>
</dbReference>
<protein>
    <submittedName>
        <fullName evidence="4">Ion transport 2 domain protein</fullName>
    </submittedName>
</protein>
<accession>A8MDG4</accession>
<dbReference type="AlphaFoldDB" id="A8MDG4"/>
<dbReference type="SUPFAM" id="SSF116726">
    <property type="entry name" value="TrkA C-terminal domain-like"/>
    <property type="match status" value="1"/>
</dbReference>
<dbReference type="InterPro" id="IPR036721">
    <property type="entry name" value="RCK_C_sf"/>
</dbReference>
<dbReference type="Gene3D" id="1.10.287.70">
    <property type="match status" value="1"/>
</dbReference>
<feature type="transmembrane region" description="Helical" evidence="2">
    <location>
        <begin position="21"/>
        <end position="44"/>
    </location>
</feature>
<dbReference type="Pfam" id="PF02254">
    <property type="entry name" value="TrkA_N"/>
    <property type="match status" value="1"/>
</dbReference>
<keyword evidence="2" id="KW-0472">Membrane</keyword>
<comment type="subcellular location">
    <subcellularLocation>
        <location evidence="1">Cell membrane</location>
        <topology evidence="1">Multi-pass membrane protein</topology>
    </subcellularLocation>
</comment>
<dbReference type="Gene3D" id="3.30.70.1450">
    <property type="entry name" value="Regulator of K+ conductance, C-terminal domain"/>
    <property type="match status" value="1"/>
</dbReference>
<evidence type="ECO:0000313" key="4">
    <source>
        <dbReference type="EMBL" id="ABW01820.1"/>
    </source>
</evidence>